<reference evidence="3 4" key="1">
    <citation type="submission" date="2013-04" db="EMBL/GenBank/DDBJ databases">
        <authorList>
            <person name="Lin L."/>
            <person name="Zeng Z."/>
            <person name="Xie J."/>
            <person name="Luo L."/>
            <person name="Yang Z."/>
            <person name="Liang W."/>
            <person name="Lin H."/>
            <person name="Dong C."/>
            <person name="Sun Y."/>
        </authorList>
    </citation>
    <scope>NUCLEOTIDE SEQUENCE [LARGE SCALE GENOMIC DNA]</scope>
    <source>
        <strain evidence="3 4">CQ-W70</strain>
    </source>
</reference>
<dbReference type="KEGG" id="mbq:K668_02740"/>
<dbReference type="PATRIC" id="fig|1316930.3.peg.563"/>
<evidence type="ECO:0000256" key="2">
    <source>
        <dbReference type="SAM" id="SignalP"/>
    </source>
</evidence>
<feature type="signal peptide" evidence="2">
    <location>
        <begin position="1"/>
        <end position="17"/>
    </location>
</feature>
<dbReference type="RefSeq" id="WP_013954913.1">
    <property type="nucleotide sequence ID" value="NZ_CP005933.1"/>
</dbReference>
<gene>
    <name evidence="3" type="ORF">K668_02740</name>
</gene>
<evidence type="ECO:0000313" key="3">
    <source>
        <dbReference type="EMBL" id="AIA34124.1"/>
    </source>
</evidence>
<name>A0A059XZQ6_MYCBV</name>
<keyword evidence="3" id="KW-0449">Lipoprotein</keyword>
<sequence length="512" mass="59658">MKNKFKKILLISSSVSAFTLPIVSASCIHTLSPSILLAKEFLKTNPVSKEHNKKHIDSRIAHLKDLASKQTDSNKKNEYDTRASNIESIKDQLHKEIAETKYLYFANDVKSLTITFRNLTSLVGSKVHNEDLKAILRGYFDGTPYLSTFLAIEDKLVTQNNANAYGSSLSEFNSLVKSYAQTFNYYSDKFISFVEEADKNNKKPSEVIQHVLQFYKDNKIRINKNNYEYGYLLALPPINFLRNYDLSYNEKILDPVPLFKREIEPDSEKWKEFIANTSEFLEKNSNLLSGITKKDFRQENENDKKRFEKYYDTMKNYGTTSIQIVKLIQDILFINGWRVPTYISARLVKNEKTKKYDFKYFLEVLENPAEPNKKSSYKIYDIIKDFNLDNQDKKVTVSPQDQYLPTQFDKWVDEIKDLDMISNYEEIVEYDKLRPAISTINELKTKIADLKKELETASNEDKKKSLQDQIKEKEAAQNKAEEELRQSKAEQLEVAKKFMEKINLGQKISKLN</sequence>
<evidence type="ECO:0000256" key="1">
    <source>
        <dbReference type="SAM" id="MobiDB-lite"/>
    </source>
</evidence>
<dbReference type="HOGENOM" id="CLU_534017_0_0_14"/>
<protein>
    <submittedName>
        <fullName evidence="3">Lipoprotein</fullName>
    </submittedName>
</protein>
<feature type="region of interest" description="Disordered" evidence="1">
    <location>
        <begin position="457"/>
        <end position="486"/>
    </location>
</feature>
<dbReference type="PROSITE" id="PS51257">
    <property type="entry name" value="PROKAR_LIPOPROTEIN"/>
    <property type="match status" value="1"/>
</dbReference>
<organism evidence="3 4">
    <name type="scientific">Mycoplasmopsis bovis CQ-W70</name>
    <dbReference type="NCBI Taxonomy" id="1316930"/>
    <lineage>
        <taxon>Bacteria</taxon>
        <taxon>Bacillati</taxon>
        <taxon>Mycoplasmatota</taxon>
        <taxon>Mycoplasmoidales</taxon>
        <taxon>Metamycoplasmataceae</taxon>
        <taxon>Mycoplasmopsis</taxon>
    </lineage>
</organism>
<evidence type="ECO:0000313" key="4">
    <source>
        <dbReference type="Proteomes" id="UP000027182"/>
    </source>
</evidence>
<dbReference type="Proteomes" id="UP000027182">
    <property type="component" value="Chromosome"/>
</dbReference>
<feature type="chain" id="PRO_5001585027" evidence="2">
    <location>
        <begin position="18"/>
        <end position="512"/>
    </location>
</feature>
<dbReference type="AlphaFoldDB" id="A0A059XZQ6"/>
<keyword evidence="2" id="KW-0732">Signal</keyword>
<proteinExistence type="predicted"/>
<dbReference type="EMBL" id="CP005933">
    <property type="protein sequence ID" value="AIA34124.1"/>
    <property type="molecule type" value="Genomic_DNA"/>
</dbReference>
<accession>A0A059XZQ6</accession>